<dbReference type="AlphaFoldDB" id="A0A7X2ST94"/>
<keyword evidence="2" id="KW-0378">Hydrolase</keyword>
<reference evidence="2 3" key="1">
    <citation type="submission" date="2019-11" db="EMBL/GenBank/DDBJ databases">
        <title>Draft Genome Sequence of Plant Growth-Promoting Rhizosphere-Associated Bacteria.</title>
        <authorList>
            <person name="Vasilyev I.Y."/>
            <person name="Radchenko V."/>
            <person name="Ilnitskaya E.V."/>
        </authorList>
    </citation>
    <scope>NUCLEOTIDE SEQUENCE [LARGE SCALE GENOMIC DNA]</scope>
    <source>
        <strain evidence="2 3">VRA_01-1sq_f</strain>
    </source>
</reference>
<proteinExistence type="predicted"/>
<feature type="domain" description="ATP-dependent RecD2 DNA helicase OB-fold" evidence="1">
    <location>
        <begin position="15"/>
        <end position="93"/>
    </location>
</feature>
<dbReference type="GO" id="GO:0004386">
    <property type="term" value="F:helicase activity"/>
    <property type="evidence" value="ECO:0007669"/>
    <property type="project" value="UniProtKB-KW"/>
</dbReference>
<dbReference type="Proteomes" id="UP000467635">
    <property type="component" value="Unassembled WGS sequence"/>
</dbReference>
<feature type="non-terminal residue" evidence="2">
    <location>
        <position position="179"/>
    </location>
</feature>
<dbReference type="Pfam" id="PF23139">
    <property type="entry name" value="OB_YrrC"/>
    <property type="match status" value="1"/>
</dbReference>
<name>A0A7X2ST94_9LACO</name>
<accession>A0A7X2ST94</accession>
<dbReference type="InterPro" id="IPR055446">
    <property type="entry name" value="RecD2_N_OB"/>
</dbReference>
<sequence>MSEELDLFAQEDNGKYLIGTVNAVYFEASDSFYKVLQVLIKETNFDWDDQKITVTGSFANIQTDSLYRFEGNVVEHQRYGKQFQAESYQLELPSTKDGVIAYLSSDEFVGIGKKTAEKIVKKLGVDAIDVLNNDMDKLEELGLSEKQKDSIKKVLKENYGIDKIIIELNSLGFTSTMAG</sequence>
<dbReference type="EMBL" id="WKKX01000510">
    <property type="protein sequence ID" value="MSE08922.1"/>
    <property type="molecule type" value="Genomic_DNA"/>
</dbReference>
<keyword evidence="2" id="KW-0347">Helicase</keyword>
<evidence type="ECO:0000259" key="1">
    <source>
        <dbReference type="Pfam" id="PF23139"/>
    </source>
</evidence>
<keyword evidence="2" id="KW-0067">ATP-binding</keyword>
<protein>
    <submittedName>
        <fullName evidence="2">ATP-dependent RecD-like DNA helicase</fullName>
    </submittedName>
</protein>
<evidence type="ECO:0000313" key="2">
    <source>
        <dbReference type="EMBL" id="MSE08922.1"/>
    </source>
</evidence>
<gene>
    <name evidence="2" type="ORF">GKC33_09535</name>
</gene>
<comment type="caution">
    <text evidence="2">The sequence shown here is derived from an EMBL/GenBank/DDBJ whole genome shotgun (WGS) entry which is preliminary data.</text>
</comment>
<evidence type="ECO:0000313" key="3">
    <source>
        <dbReference type="Proteomes" id="UP000467635"/>
    </source>
</evidence>
<organism evidence="2 3">
    <name type="scientific">Ligilactobacillus salivarius</name>
    <dbReference type="NCBI Taxonomy" id="1624"/>
    <lineage>
        <taxon>Bacteria</taxon>
        <taxon>Bacillati</taxon>
        <taxon>Bacillota</taxon>
        <taxon>Bacilli</taxon>
        <taxon>Lactobacillales</taxon>
        <taxon>Lactobacillaceae</taxon>
        <taxon>Ligilactobacillus</taxon>
    </lineage>
</organism>
<keyword evidence="2" id="KW-0547">Nucleotide-binding</keyword>
<dbReference type="Gene3D" id="1.10.150.20">
    <property type="entry name" value="5' to 3' exonuclease, C-terminal subdomain"/>
    <property type="match status" value="1"/>
</dbReference>